<keyword evidence="3" id="KW-1185">Reference proteome</keyword>
<dbReference type="EMBL" id="LDAU01000045">
    <property type="protein sequence ID" value="KRX09642.1"/>
    <property type="molecule type" value="Genomic_DNA"/>
</dbReference>
<evidence type="ECO:0000256" key="1">
    <source>
        <dbReference type="SAM" id="MobiDB-lite"/>
    </source>
</evidence>
<feature type="compositionally biased region" description="Basic and acidic residues" evidence="1">
    <location>
        <begin position="76"/>
        <end position="98"/>
    </location>
</feature>
<dbReference type="Pfam" id="PF06677">
    <property type="entry name" value="Auto_anti-p27"/>
    <property type="match status" value="2"/>
</dbReference>
<evidence type="ECO:0000313" key="2">
    <source>
        <dbReference type="EMBL" id="KRX09642.1"/>
    </source>
</evidence>
<reference evidence="2 3" key="1">
    <citation type="journal article" date="2015" name="Sci. Rep.">
        <title>Genome of the facultative scuticociliatosis pathogen Pseudocohnilembus persalinus provides insight into its virulence through horizontal gene transfer.</title>
        <authorList>
            <person name="Xiong J."/>
            <person name="Wang G."/>
            <person name="Cheng J."/>
            <person name="Tian M."/>
            <person name="Pan X."/>
            <person name="Warren A."/>
            <person name="Jiang C."/>
            <person name="Yuan D."/>
            <person name="Miao W."/>
        </authorList>
    </citation>
    <scope>NUCLEOTIDE SEQUENCE [LARGE SCALE GENOMIC DNA]</scope>
    <source>
        <strain evidence="2">36N120E</strain>
    </source>
</reference>
<feature type="compositionally biased region" description="Low complexity" evidence="1">
    <location>
        <begin position="194"/>
        <end position="244"/>
    </location>
</feature>
<accession>A0A0V0R5K7</accession>
<evidence type="ECO:0000313" key="3">
    <source>
        <dbReference type="Proteomes" id="UP000054937"/>
    </source>
</evidence>
<name>A0A0V0R5K7_PSEPJ</name>
<feature type="compositionally biased region" description="Basic and acidic residues" evidence="1">
    <location>
        <begin position="58"/>
        <end position="68"/>
    </location>
</feature>
<dbReference type="PANTHER" id="PTHR16537">
    <property type="entry name" value="SJOEGREN SYNDROME/SCLERODERMA AUTOANTIGEN 1"/>
    <property type="match status" value="1"/>
</dbReference>
<dbReference type="PANTHER" id="PTHR16537:SF1">
    <property type="entry name" value="PROTEIN ZNRD2"/>
    <property type="match status" value="1"/>
</dbReference>
<feature type="region of interest" description="Disordered" evidence="1">
    <location>
        <begin position="58"/>
        <end position="98"/>
    </location>
</feature>
<proteinExistence type="predicted"/>
<dbReference type="AlphaFoldDB" id="A0A0V0R5K7"/>
<dbReference type="InParanoid" id="A0A0V0R5K7"/>
<dbReference type="OrthoDB" id="28939at2759"/>
<dbReference type="InterPro" id="IPR051888">
    <property type="entry name" value="UPF0148_domain"/>
</dbReference>
<dbReference type="Proteomes" id="UP000054937">
    <property type="component" value="Unassembled WGS sequence"/>
</dbReference>
<gene>
    <name evidence="2" type="ORF">PPERSA_09312</name>
</gene>
<protein>
    <submittedName>
        <fullName evidence="2">Uncharacterized protein</fullName>
    </submittedName>
</protein>
<dbReference type="InterPro" id="IPR009563">
    <property type="entry name" value="SSSCA1"/>
</dbReference>
<feature type="compositionally biased region" description="Basic and acidic residues" evidence="1">
    <location>
        <begin position="173"/>
        <end position="193"/>
    </location>
</feature>
<organism evidence="2 3">
    <name type="scientific">Pseudocohnilembus persalinus</name>
    <name type="common">Ciliate</name>
    <dbReference type="NCBI Taxonomy" id="266149"/>
    <lineage>
        <taxon>Eukaryota</taxon>
        <taxon>Sar</taxon>
        <taxon>Alveolata</taxon>
        <taxon>Ciliophora</taxon>
        <taxon>Intramacronucleata</taxon>
        <taxon>Oligohymenophorea</taxon>
        <taxon>Scuticociliatia</taxon>
        <taxon>Philasterida</taxon>
        <taxon>Pseudocohnilembidae</taxon>
        <taxon>Pseudocohnilembus</taxon>
    </lineage>
</organism>
<feature type="region of interest" description="Disordered" evidence="1">
    <location>
        <begin position="173"/>
        <end position="245"/>
    </location>
</feature>
<sequence>MDFFEKLNKKLDEGYKLTDYSCPICKKSVVFNPSDKSLFCIGCNLPIKFEGEIIDKEDKSKQVKKDEVESNSASKNESEDYEIIKKDQKSKEQSKSDEISNKLSKKLLQGWGMLEESCGVCFTPIMRSKAGEHLCVNCGWTKMIDPKSQKTLAQVLDEEKFADQKRQDEEKFYAQKKQDEDKKNAEKTEKNDQKQQNQLQQQQQTTQNSQQQQQNNVQKYNQNQIQYQQQQTSQQQQPQQISKNASMQQLDEQFYNIMMGNIIKQGTYIQNQIDQSIQCNTMNNMFQMFNEQMKQLIEMKKQLNQSYYNQN</sequence>
<dbReference type="OMA" id="ESCIECL"/>
<comment type="caution">
    <text evidence="2">The sequence shown here is derived from an EMBL/GenBank/DDBJ whole genome shotgun (WGS) entry which is preliminary data.</text>
</comment>